<dbReference type="Proteomes" id="UP000826573">
    <property type="component" value="Unassembled WGS sequence"/>
</dbReference>
<reference evidence="2 3" key="1">
    <citation type="submission" date="2021-08" db="EMBL/GenBank/DDBJ databases">
        <title>The highly contiguous genome resource for Trichoderma semiorbis FJ059, a fungal antagonistic to plant pathogens.</title>
        <authorList>
            <person name="Liu T."/>
        </authorList>
    </citation>
    <scope>NUCLEOTIDE SEQUENCE [LARGE SCALE GENOMIC DNA]</scope>
    <source>
        <strain evidence="2 3">FJ059</strain>
    </source>
</reference>
<dbReference type="EMBL" id="JAIMJC010000005">
    <property type="protein sequence ID" value="KAH0524806.1"/>
    <property type="molecule type" value="Genomic_DNA"/>
</dbReference>
<feature type="transmembrane region" description="Helical" evidence="1">
    <location>
        <begin position="80"/>
        <end position="100"/>
    </location>
</feature>
<sequence>MSNFNPSIYSNLSSFSTPSSSRNMEEDRVEAFLRLLFSILGYIAMPGFWIENLIFWILGLNPSTSFRMFPPADIVPGHEYPTSMAYSFVLITVLFIPRFISSDRDIDGSGILGTILRPLSRRASPRVEYAIMFARVWLAAAWVNMASAQFMTDWDIVRLSMKLGSVYFIL</sequence>
<gene>
    <name evidence="2" type="ORF">TsFJ059_007261</name>
</gene>
<evidence type="ECO:0000313" key="2">
    <source>
        <dbReference type="EMBL" id="KAH0524806.1"/>
    </source>
</evidence>
<comment type="caution">
    <text evidence="2">The sequence shown here is derived from an EMBL/GenBank/DDBJ whole genome shotgun (WGS) entry which is preliminary data.</text>
</comment>
<dbReference type="AlphaFoldDB" id="A0A9P8HLR6"/>
<name>A0A9P8HLR6_9HYPO</name>
<organism evidence="2 3">
    <name type="scientific">Trichoderma semiorbis</name>
    <dbReference type="NCBI Taxonomy" id="1491008"/>
    <lineage>
        <taxon>Eukaryota</taxon>
        <taxon>Fungi</taxon>
        <taxon>Dikarya</taxon>
        <taxon>Ascomycota</taxon>
        <taxon>Pezizomycotina</taxon>
        <taxon>Sordariomycetes</taxon>
        <taxon>Hypocreomycetidae</taxon>
        <taxon>Hypocreales</taxon>
        <taxon>Hypocreaceae</taxon>
        <taxon>Trichoderma</taxon>
    </lineage>
</organism>
<keyword evidence="1" id="KW-0472">Membrane</keyword>
<keyword evidence="3" id="KW-1185">Reference proteome</keyword>
<accession>A0A9P8HLR6</accession>
<proteinExistence type="predicted"/>
<feature type="transmembrane region" description="Helical" evidence="1">
    <location>
        <begin position="129"/>
        <end position="151"/>
    </location>
</feature>
<feature type="transmembrane region" description="Helical" evidence="1">
    <location>
        <begin position="31"/>
        <end position="60"/>
    </location>
</feature>
<protein>
    <submittedName>
        <fullName evidence="2">Uncharacterized protein</fullName>
    </submittedName>
</protein>
<evidence type="ECO:0000313" key="3">
    <source>
        <dbReference type="Proteomes" id="UP000826573"/>
    </source>
</evidence>
<keyword evidence="1" id="KW-1133">Transmembrane helix</keyword>
<evidence type="ECO:0000256" key="1">
    <source>
        <dbReference type="SAM" id="Phobius"/>
    </source>
</evidence>
<keyword evidence="1" id="KW-0812">Transmembrane</keyword>